<gene>
    <name evidence="2" type="primary">ORF25676</name>
</gene>
<proteinExistence type="predicted"/>
<sequence>MSQYGHPRTGGPPQYPQAQGPTATPYPTQSGFPQLQKPGDTAVSQQAAYPSLGPQPVPSPRSTAGAGRGYTPNPQQGQAPYPQQGQAP</sequence>
<evidence type="ECO:0000313" key="2">
    <source>
        <dbReference type="EMBL" id="CEK55634.1"/>
    </source>
</evidence>
<feature type="compositionally biased region" description="Low complexity" evidence="1">
    <location>
        <begin position="74"/>
        <end position="88"/>
    </location>
</feature>
<feature type="compositionally biased region" description="Low complexity" evidence="1">
    <location>
        <begin position="9"/>
        <end position="25"/>
    </location>
</feature>
<dbReference type="EMBL" id="HACG01008769">
    <property type="protein sequence ID" value="CEK55634.1"/>
    <property type="molecule type" value="Transcribed_RNA"/>
</dbReference>
<evidence type="ECO:0000256" key="1">
    <source>
        <dbReference type="SAM" id="MobiDB-lite"/>
    </source>
</evidence>
<accession>A0A0B6YHK1</accession>
<dbReference type="AlphaFoldDB" id="A0A0B6YHK1"/>
<feature type="region of interest" description="Disordered" evidence="1">
    <location>
        <begin position="1"/>
        <end position="88"/>
    </location>
</feature>
<protein>
    <submittedName>
        <fullName evidence="2">Uncharacterized protein</fullName>
    </submittedName>
</protein>
<name>A0A0B6YHK1_9EUPU</name>
<organism evidence="2">
    <name type="scientific">Arion vulgaris</name>
    <dbReference type="NCBI Taxonomy" id="1028688"/>
    <lineage>
        <taxon>Eukaryota</taxon>
        <taxon>Metazoa</taxon>
        <taxon>Spiralia</taxon>
        <taxon>Lophotrochozoa</taxon>
        <taxon>Mollusca</taxon>
        <taxon>Gastropoda</taxon>
        <taxon>Heterobranchia</taxon>
        <taxon>Euthyneura</taxon>
        <taxon>Panpulmonata</taxon>
        <taxon>Eupulmonata</taxon>
        <taxon>Stylommatophora</taxon>
        <taxon>Helicina</taxon>
        <taxon>Arionoidea</taxon>
        <taxon>Arionidae</taxon>
        <taxon>Arion</taxon>
    </lineage>
</organism>
<feature type="non-terminal residue" evidence="2">
    <location>
        <position position="88"/>
    </location>
</feature>
<reference evidence="2" key="1">
    <citation type="submission" date="2014-12" db="EMBL/GenBank/DDBJ databases">
        <title>Insight into the proteome of Arion vulgaris.</title>
        <authorList>
            <person name="Aradska J."/>
            <person name="Bulat T."/>
            <person name="Smidak R."/>
            <person name="Sarate P."/>
            <person name="Gangsoo J."/>
            <person name="Sialana F."/>
            <person name="Bilban M."/>
            <person name="Lubec G."/>
        </authorList>
    </citation>
    <scope>NUCLEOTIDE SEQUENCE</scope>
    <source>
        <tissue evidence="2">Skin</tissue>
    </source>
</reference>